<dbReference type="Pfam" id="PF03176">
    <property type="entry name" value="MMPL"/>
    <property type="match status" value="2"/>
</dbReference>
<dbReference type="Gene3D" id="1.20.1640.10">
    <property type="entry name" value="Multidrug efflux transporter AcrB transmembrane domain"/>
    <property type="match status" value="2"/>
</dbReference>
<feature type="transmembrane region" description="Helical" evidence="7">
    <location>
        <begin position="660"/>
        <end position="683"/>
    </location>
</feature>
<evidence type="ECO:0000313" key="10">
    <source>
        <dbReference type="Proteomes" id="UP000315825"/>
    </source>
</evidence>
<feature type="domain" description="Membrane transport protein MMPL" evidence="8">
    <location>
        <begin position="163"/>
        <end position="357"/>
    </location>
</feature>
<keyword evidence="3" id="KW-1003">Cell membrane</keyword>
<evidence type="ECO:0000256" key="1">
    <source>
        <dbReference type="ARBA" id="ARBA00004651"/>
    </source>
</evidence>
<comment type="subcellular location">
    <subcellularLocation>
        <location evidence="1">Cell membrane</location>
        <topology evidence="1">Multi-pass membrane protein</topology>
    </subcellularLocation>
</comment>
<feature type="transmembrane region" description="Helical" evidence="7">
    <location>
        <begin position="737"/>
        <end position="758"/>
    </location>
</feature>
<keyword evidence="4 7" id="KW-0812">Transmembrane</keyword>
<dbReference type="PANTHER" id="PTHR33406:SF6">
    <property type="entry name" value="MEMBRANE PROTEIN YDGH-RELATED"/>
    <property type="match status" value="1"/>
</dbReference>
<evidence type="ECO:0000256" key="4">
    <source>
        <dbReference type="ARBA" id="ARBA00022692"/>
    </source>
</evidence>
<feature type="transmembrane region" description="Helical" evidence="7">
    <location>
        <begin position="266"/>
        <end position="287"/>
    </location>
</feature>
<organism evidence="9 10">
    <name type="scientific">SAR86 cluster bacterium</name>
    <dbReference type="NCBI Taxonomy" id="2030880"/>
    <lineage>
        <taxon>Bacteria</taxon>
        <taxon>Pseudomonadati</taxon>
        <taxon>Pseudomonadota</taxon>
        <taxon>Gammaproteobacteria</taxon>
        <taxon>SAR86 cluster</taxon>
    </lineage>
</organism>
<feature type="domain" description="Membrane transport protein MMPL" evidence="8">
    <location>
        <begin position="538"/>
        <end position="761"/>
    </location>
</feature>
<evidence type="ECO:0000259" key="8">
    <source>
        <dbReference type="Pfam" id="PF03176"/>
    </source>
</evidence>
<evidence type="ECO:0000313" key="9">
    <source>
        <dbReference type="EMBL" id="RZO26855.1"/>
    </source>
</evidence>
<feature type="transmembrane region" description="Helical" evidence="7">
    <location>
        <begin position="339"/>
        <end position="365"/>
    </location>
</feature>
<dbReference type="InterPro" id="IPR050545">
    <property type="entry name" value="Mycobact_MmpL"/>
</dbReference>
<dbReference type="AlphaFoldDB" id="A0A520N075"/>
<feature type="transmembrane region" description="Helical" evidence="7">
    <location>
        <begin position="307"/>
        <end position="327"/>
    </location>
</feature>
<feature type="transmembrane region" description="Helical" evidence="7">
    <location>
        <begin position="713"/>
        <end position="731"/>
    </location>
</feature>
<feature type="transmembrane region" description="Helical" evidence="7">
    <location>
        <begin position="632"/>
        <end position="654"/>
    </location>
</feature>
<protein>
    <recommendedName>
        <fullName evidence="8">Membrane transport protein MMPL domain-containing protein</fullName>
    </recommendedName>
</protein>
<name>A0A520N075_9GAMM</name>
<sequence length="767" mass="86539">MWKTKLSIFFNFLYNFRRLSLLSILLVVALLSFGIKNFKFDASSDTLVLENDTLFEQYEQTNEKFGESEFLVVAVDNKGSEFNYKFLEKISNLQEKLGALPEVTNALSILDAPLLQQPRVPLLKTDNNIKYFLKDDLNLSSSLDELINSPIFSNLIVNDAGNVFAIQLNLDEEYEFGAAVKRIRSTINDWDGVAYLAGPAMIVEDTINYIKSDVVIFGFVTFIIFSFLLFLFLKDFWATSVVMINSSLVLSSSMGLLGIFDWPISIVSSNFLALLLITSIAVSVHIIVKLQSVKNTRTNHIDAISEIIIPCLYTALTTIVGFGALMFSGIKPVIDFGKMMMIGVAVNFIISFVFIPTCIFFRPFVLARGDRLENFLFQFYLKTKSLLPTNPLTLILLALPIFLYLSTNLKVENKFIDYFQKDTEIYKGMSLIDGELGGTSPIDITLTIPEEGSDFDEYDLFFSEGSSVPEYWWKKDNMDVLKSIQENLNKLDGVGKVLSIANGIQLAEELNNYNELGDLELIFIKNTLLDSETASELINSYITSDDREVRIGLRVKDSTDNLSREKLIKNIYKIVDEETANSNYSYQISGLGILYNNLLQSLFSSQIKSLIFVFGAIFFMLLMLFRNILRSFFILLIPAFSVSAILSIMSIMAIPLDIMTITIASISVGMSVDYSIHFAWRYIKEKMKNQKKNATSEAFSLSEKNTFELTGKAIFITGFTIILGFLILILSNFNPTILFGILSALAILISMKMTFIVMPRMLDLTIK</sequence>
<feature type="transmembrane region" description="Helical" evidence="7">
    <location>
        <begin position="214"/>
        <end position="233"/>
    </location>
</feature>
<dbReference type="SUPFAM" id="SSF82866">
    <property type="entry name" value="Multidrug efflux transporter AcrB transmembrane domain"/>
    <property type="match status" value="2"/>
</dbReference>
<keyword evidence="6 7" id="KW-0472">Membrane</keyword>
<keyword evidence="5 7" id="KW-1133">Transmembrane helix</keyword>
<gene>
    <name evidence="9" type="ORF">EVA92_01505</name>
</gene>
<dbReference type="GO" id="GO:0005886">
    <property type="term" value="C:plasma membrane"/>
    <property type="evidence" value="ECO:0007669"/>
    <property type="project" value="UniProtKB-SubCell"/>
</dbReference>
<evidence type="ECO:0000256" key="6">
    <source>
        <dbReference type="ARBA" id="ARBA00023136"/>
    </source>
</evidence>
<comment type="similarity">
    <text evidence="2">Belongs to the resistance-nodulation-cell division (RND) (TC 2.A.6) family. MmpL subfamily.</text>
</comment>
<evidence type="ECO:0000256" key="3">
    <source>
        <dbReference type="ARBA" id="ARBA00022475"/>
    </source>
</evidence>
<evidence type="ECO:0000256" key="7">
    <source>
        <dbReference type="SAM" id="Phobius"/>
    </source>
</evidence>
<evidence type="ECO:0000256" key="5">
    <source>
        <dbReference type="ARBA" id="ARBA00022989"/>
    </source>
</evidence>
<evidence type="ECO:0000256" key="2">
    <source>
        <dbReference type="ARBA" id="ARBA00010157"/>
    </source>
</evidence>
<dbReference type="EMBL" id="SHBE01000002">
    <property type="protein sequence ID" value="RZO26855.1"/>
    <property type="molecule type" value="Genomic_DNA"/>
</dbReference>
<dbReference type="Proteomes" id="UP000315825">
    <property type="component" value="Unassembled WGS sequence"/>
</dbReference>
<proteinExistence type="inferred from homology"/>
<dbReference type="PANTHER" id="PTHR33406">
    <property type="entry name" value="MEMBRANE PROTEIN MJ1562-RELATED"/>
    <property type="match status" value="1"/>
</dbReference>
<dbReference type="InterPro" id="IPR004869">
    <property type="entry name" value="MMPL_dom"/>
</dbReference>
<feature type="transmembrane region" description="Helical" evidence="7">
    <location>
        <begin position="386"/>
        <end position="405"/>
    </location>
</feature>
<comment type="caution">
    <text evidence="9">The sequence shown here is derived from an EMBL/GenBank/DDBJ whole genome shotgun (WGS) entry which is preliminary data.</text>
</comment>
<feature type="transmembrane region" description="Helical" evidence="7">
    <location>
        <begin position="607"/>
        <end position="625"/>
    </location>
</feature>
<accession>A0A520N075</accession>
<feature type="transmembrane region" description="Helical" evidence="7">
    <location>
        <begin position="240"/>
        <end position="260"/>
    </location>
</feature>
<reference evidence="9 10" key="1">
    <citation type="submission" date="2019-02" db="EMBL/GenBank/DDBJ databases">
        <title>Prokaryotic population dynamics and viral predation in marine succession experiment using metagenomics: the confinement effect.</title>
        <authorList>
            <person name="Haro-Moreno J.M."/>
            <person name="Rodriguez-Valera F."/>
            <person name="Lopez-Perez M."/>
        </authorList>
    </citation>
    <scope>NUCLEOTIDE SEQUENCE [LARGE SCALE GENOMIC DNA]</scope>
    <source>
        <strain evidence="9">MED-G159</strain>
    </source>
</reference>